<sequence>MRPSSSFLSRSSVNPTTPLPKVSQVIDMESHASATTFGSTGVVAPCMSTSREHSSTVHSTLLPYTSVHNLLVSLFSHQVLSVILRGSNSQSRSQSQRNANEANKLPSIHQGLVRQAPRSHLDCNFVSYRTDATWNKDKLTVRLGWLFSGPGLETPIHGSTQKLYQLNPYCRGHRDSIETLYVINLGVLHTQGFLRQFNAHQNYLRQPPV</sequence>
<dbReference type="EMBL" id="CAKOAT010435154">
    <property type="protein sequence ID" value="CAH8372399.1"/>
    <property type="molecule type" value="Genomic_DNA"/>
</dbReference>
<reference evidence="2 3" key="1">
    <citation type="submission" date="2022-03" db="EMBL/GenBank/DDBJ databases">
        <authorList>
            <person name="Macdonald S."/>
            <person name="Ahmed S."/>
            <person name="Newling K."/>
        </authorList>
    </citation>
    <scope>NUCLEOTIDE SEQUENCE [LARGE SCALE GENOMIC DNA]</scope>
</reference>
<gene>
    <name evidence="2" type="ORF">ERUC_LOCUS31699</name>
</gene>
<comment type="caution">
    <text evidence="2">The sequence shown here is derived from an EMBL/GenBank/DDBJ whole genome shotgun (WGS) entry which is preliminary data.</text>
</comment>
<dbReference type="AlphaFoldDB" id="A0ABC8L341"/>
<keyword evidence="3" id="KW-1185">Reference proteome</keyword>
<proteinExistence type="predicted"/>
<evidence type="ECO:0000313" key="3">
    <source>
        <dbReference type="Proteomes" id="UP001642260"/>
    </source>
</evidence>
<feature type="region of interest" description="Disordered" evidence="1">
    <location>
        <begin position="1"/>
        <end position="21"/>
    </location>
</feature>
<feature type="compositionally biased region" description="Low complexity" evidence="1">
    <location>
        <begin position="1"/>
        <end position="12"/>
    </location>
</feature>
<dbReference type="Proteomes" id="UP001642260">
    <property type="component" value="Unassembled WGS sequence"/>
</dbReference>
<feature type="region of interest" description="Disordered" evidence="1">
    <location>
        <begin position="87"/>
        <end position="106"/>
    </location>
</feature>
<accession>A0ABC8L341</accession>
<name>A0ABC8L341_ERUVS</name>
<feature type="compositionally biased region" description="Low complexity" evidence="1">
    <location>
        <begin position="87"/>
        <end position="98"/>
    </location>
</feature>
<evidence type="ECO:0000313" key="2">
    <source>
        <dbReference type="EMBL" id="CAH8372399.1"/>
    </source>
</evidence>
<organism evidence="2 3">
    <name type="scientific">Eruca vesicaria subsp. sativa</name>
    <name type="common">Garden rocket</name>
    <name type="synonym">Eruca sativa</name>
    <dbReference type="NCBI Taxonomy" id="29727"/>
    <lineage>
        <taxon>Eukaryota</taxon>
        <taxon>Viridiplantae</taxon>
        <taxon>Streptophyta</taxon>
        <taxon>Embryophyta</taxon>
        <taxon>Tracheophyta</taxon>
        <taxon>Spermatophyta</taxon>
        <taxon>Magnoliopsida</taxon>
        <taxon>eudicotyledons</taxon>
        <taxon>Gunneridae</taxon>
        <taxon>Pentapetalae</taxon>
        <taxon>rosids</taxon>
        <taxon>malvids</taxon>
        <taxon>Brassicales</taxon>
        <taxon>Brassicaceae</taxon>
        <taxon>Brassiceae</taxon>
        <taxon>Eruca</taxon>
    </lineage>
</organism>
<protein>
    <submittedName>
        <fullName evidence="2">Uncharacterized protein</fullName>
    </submittedName>
</protein>
<evidence type="ECO:0000256" key="1">
    <source>
        <dbReference type="SAM" id="MobiDB-lite"/>
    </source>
</evidence>